<evidence type="ECO:0000313" key="2">
    <source>
        <dbReference type="Proteomes" id="UP001488805"/>
    </source>
</evidence>
<evidence type="ECO:0000313" key="1">
    <source>
        <dbReference type="EMBL" id="KAK9524387.1"/>
    </source>
</evidence>
<dbReference type="EMBL" id="JBCEZU010000145">
    <property type="protein sequence ID" value="KAK9524387.1"/>
    <property type="molecule type" value="Genomic_DNA"/>
</dbReference>
<reference evidence="1 2" key="1">
    <citation type="journal article" date="2024" name="Genome Biol. Evol.">
        <title>Chromosome-level genome assembly of the viviparous eelpout Zoarces viviparus.</title>
        <authorList>
            <person name="Fuhrmann N."/>
            <person name="Brasseur M.V."/>
            <person name="Bakowski C.E."/>
            <person name="Podsiadlowski L."/>
            <person name="Prost S."/>
            <person name="Krehenwinkel H."/>
            <person name="Mayer C."/>
        </authorList>
    </citation>
    <scope>NUCLEOTIDE SEQUENCE [LARGE SCALE GENOMIC DNA]</scope>
    <source>
        <strain evidence="1">NO-MEL_2022_Ind0_liver</strain>
    </source>
</reference>
<gene>
    <name evidence="1" type="ORF">VZT92_016785</name>
</gene>
<name>A0AAW1EPU9_ZOAVI</name>
<accession>A0AAW1EPU9</accession>
<dbReference type="Proteomes" id="UP001488805">
    <property type="component" value="Unassembled WGS sequence"/>
</dbReference>
<organism evidence="1 2">
    <name type="scientific">Zoarces viviparus</name>
    <name type="common">Viviparous eelpout</name>
    <name type="synonym">Blennius viviparus</name>
    <dbReference type="NCBI Taxonomy" id="48416"/>
    <lineage>
        <taxon>Eukaryota</taxon>
        <taxon>Metazoa</taxon>
        <taxon>Chordata</taxon>
        <taxon>Craniata</taxon>
        <taxon>Vertebrata</taxon>
        <taxon>Euteleostomi</taxon>
        <taxon>Actinopterygii</taxon>
        <taxon>Neopterygii</taxon>
        <taxon>Teleostei</taxon>
        <taxon>Neoteleostei</taxon>
        <taxon>Acanthomorphata</taxon>
        <taxon>Eupercaria</taxon>
        <taxon>Perciformes</taxon>
        <taxon>Cottioidei</taxon>
        <taxon>Zoarcales</taxon>
        <taxon>Zoarcidae</taxon>
        <taxon>Zoarcinae</taxon>
        <taxon>Zoarces</taxon>
    </lineage>
</organism>
<sequence>MTACPALEQQTNKRQPAAPVKYRFVSVKAVSQSTVLLSAAKAEHDVLGVQAGERNIPFQSSHHCSSVLFGHPSTLMLQFIGSVKVLELKERKRTIECTTGSMLWTRTLMMEPLQLSPESSLFNIVSNAEFI</sequence>
<protein>
    <submittedName>
        <fullName evidence="1">Uncharacterized protein</fullName>
    </submittedName>
</protein>
<keyword evidence="2" id="KW-1185">Reference proteome</keyword>
<dbReference type="AlphaFoldDB" id="A0AAW1EPU9"/>
<comment type="caution">
    <text evidence="1">The sequence shown here is derived from an EMBL/GenBank/DDBJ whole genome shotgun (WGS) entry which is preliminary data.</text>
</comment>
<proteinExistence type="predicted"/>